<dbReference type="SUPFAM" id="SSF143744">
    <property type="entry name" value="GlcG-like"/>
    <property type="match status" value="1"/>
</dbReference>
<dbReference type="PANTHER" id="PTHR34309:SF1">
    <property type="entry name" value="PROTEIN GLCG"/>
    <property type="match status" value="1"/>
</dbReference>
<dbReference type="InterPro" id="IPR005624">
    <property type="entry name" value="PduO/GlcC-like"/>
</dbReference>
<dbReference type="PANTHER" id="PTHR34309">
    <property type="entry name" value="SLR1406 PROTEIN"/>
    <property type="match status" value="1"/>
</dbReference>
<sequence length="152" mass="15479">MKLTLDIAKLLLNEAVRKSKELGIVENIAVVDDGGNLIAFERMDNGKIAGIAIAIDKAWTAIGLQTPTANLSATSVPNGPQYGLNTTNNGRVVVLGGGIPLVTNGGHFVGAIGVSGSTSANDILVAQAAATLFASLPIARIGSSGLRALNLY</sequence>
<dbReference type="Gene3D" id="3.30.450.150">
    <property type="entry name" value="Haem-degrading domain"/>
    <property type="match status" value="1"/>
</dbReference>
<keyword evidence="2" id="KW-1185">Reference proteome</keyword>
<accession>A0ABW9XZF8</accession>
<gene>
    <name evidence="1" type="ORF">GT019_28355</name>
</gene>
<organism evidence="1 2">
    <name type="scientific">Paenibacillus glycinis</name>
    <dbReference type="NCBI Taxonomy" id="2697035"/>
    <lineage>
        <taxon>Bacteria</taxon>
        <taxon>Bacillati</taxon>
        <taxon>Bacillota</taxon>
        <taxon>Bacilli</taxon>
        <taxon>Bacillales</taxon>
        <taxon>Paenibacillaceae</taxon>
        <taxon>Paenibacillus</taxon>
    </lineage>
</organism>
<dbReference type="InterPro" id="IPR038084">
    <property type="entry name" value="PduO/GlcC-like_sf"/>
</dbReference>
<evidence type="ECO:0000313" key="2">
    <source>
        <dbReference type="Proteomes" id="UP000665561"/>
    </source>
</evidence>
<evidence type="ECO:0000313" key="1">
    <source>
        <dbReference type="EMBL" id="NBD27798.1"/>
    </source>
</evidence>
<reference evidence="1 2" key="1">
    <citation type="submission" date="2020-01" db="EMBL/GenBank/DDBJ databases">
        <title>Paenibacillus soybeanensis sp. nov. isolated from the nodules of soybean (Glycine max(L.) Merr).</title>
        <authorList>
            <person name="Wang H."/>
        </authorList>
    </citation>
    <scope>NUCLEOTIDE SEQUENCE [LARGE SCALE GENOMIC DNA]</scope>
    <source>
        <strain evidence="1 2">T1</strain>
    </source>
</reference>
<dbReference type="EMBL" id="JAAAMV010000031">
    <property type="protein sequence ID" value="NBD27798.1"/>
    <property type="molecule type" value="Genomic_DNA"/>
</dbReference>
<dbReference type="InterPro" id="IPR052517">
    <property type="entry name" value="GlcG_carb_metab_protein"/>
</dbReference>
<dbReference type="Proteomes" id="UP000665561">
    <property type="component" value="Unassembled WGS sequence"/>
</dbReference>
<protein>
    <submittedName>
        <fullName evidence="1">Heme-binding protein</fullName>
    </submittedName>
</protein>
<dbReference type="Pfam" id="PF03928">
    <property type="entry name" value="HbpS-like"/>
    <property type="match status" value="1"/>
</dbReference>
<dbReference type="RefSeq" id="WP_161746817.1">
    <property type="nucleotide sequence ID" value="NZ_JAAAMV010000031.1"/>
</dbReference>
<proteinExistence type="predicted"/>
<name>A0ABW9XZF8_9BACL</name>
<comment type="caution">
    <text evidence="1">The sequence shown here is derived from an EMBL/GenBank/DDBJ whole genome shotgun (WGS) entry which is preliminary data.</text>
</comment>